<feature type="compositionally biased region" description="Basic and acidic residues" evidence="1">
    <location>
        <begin position="355"/>
        <end position="369"/>
    </location>
</feature>
<evidence type="ECO:0000313" key="2">
    <source>
        <dbReference type="EMBL" id="CAE0715827.1"/>
    </source>
</evidence>
<proteinExistence type="predicted"/>
<evidence type="ECO:0000256" key="1">
    <source>
        <dbReference type="SAM" id="MobiDB-lite"/>
    </source>
</evidence>
<name>A0A7S4AHF7_9STRA</name>
<gene>
    <name evidence="2" type="ORF">PAUS00366_LOCUS8579</name>
</gene>
<sequence length="422" mass="49042">MDVEEDYELEELPPWSQILDNFHPQTRDDEPIILGLEHCPAFRKKHKKGQIGIGPAGLFSTGTNLIAKLLSVNCKGPLGRVGPGSKFAVVQVPWGKHNPADARFQHQVKKPIVRNREAIMPVVAIRHPYTWMLAMCKHSYNTQWYHDRGKCHLTPHLENPIKKVPYGFQAYNETHNVTNTYSSLAEMWMEWYKPYFLEQQYNQSPRIMVRHEDMVYRPEKVVSKLCECVGGTNNNNITKDWDAPGGFQYMEQGANMGRGHGVERSGLLTAVIKYGQPLRNWYDMYNGIDRKIMKARFQGEKDPHFKNIFETFQYRLYNDVAGPTSKEKMNTLKRVIMEEQQLEKRAENNPQIQEQLEKKKERQIDVAKRKAEKAKKARQGKLKQKLNTVLEQQQKIGKAQKTNTVEPVLPESLRKEQQNQQQ</sequence>
<dbReference type="InterPro" id="IPR027417">
    <property type="entry name" value="P-loop_NTPase"/>
</dbReference>
<accession>A0A7S4AHF7</accession>
<evidence type="ECO:0008006" key="3">
    <source>
        <dbReference type="Google" id="ProtNLM"/>
    </source>
</evidence>
<feature type="region of interest" description="Disordered" evidence="1">
    <location>
        <begin position="343"/>
        <end position="422"/>
    </location>
</feature>
<feature type="compositionally biased region" description="Basic and acidic residues" evidence="1">
    <location>
        <begin position="412"/>
        <end position="422"/>
    </location>
</feature>
<dbReference type="AlphaFoldDB" id="A0A7S4AHF7"/>
<dbReference type="EMBL" id="HBIX01011403">
    <property type="protein sequence ID" value="CAE0715827.1"/>
    <property type="molecule type" value="Transcribed_RNA"/>
</dbReference>
<dbReference type="Gene3D" id="3.40.50.300">
    <property type="entry name" value="P-loop containing nucleotide triphosphate hydrolases"/>
    <property type="match status" value="1"/>
</dbReference>
<dbReference type="SUPFAM" id="SSF52540">
    <property type="entry name" value="P-loop containing nucleoside triphosphate hydrolases"/>
    <property type="match status" value="1"/>
</dbReference>
<reference evidence="2" key="1">
    <citation type="submission" date="2021-01" db="EMBL/GenBank/DDBJ databases">
        <authorList>
            <person name="Corre E."/>
            <person name="Pelletier E."/>
            <person name="Niang G."/>
            <person name="Scheremetjew M."/>
            <person name="Finn R."/>
            <person name="Kale V."/>
            <person name="Holt S."/>
            <person name="Cochrane G."/>
            <person name="Meng A."/>
            <person name="Brown T."/>
            <person name="Cohen L."/>
        </authorList>
    </citation>
    <scope>NUCLEOTIDE SEQUENCE</scope>
    <source>
        <strain evidence="2">10249 10 AB</strain>
    </source>
</reference>
<protein>
    <recommendedName>
        <fullName evidence="3">Sulfotransferase domain-containing protein</fullName>
    </recommendedName>
</protein>
<organism evidence="2">
    <name type="scientific">Pseudo-nitzschia australis</name>
    <dbReference type="NCBI Taxonomy" id="44445"/>
    <lineage>
        <taxon>Eukaryota</taxon>
        <taxon>Sar</taxon>
        <taxon>Stramenopiles</taxon>
        <taxon>Ochrophyta</taxon>
        <taxon>Bacillariophyta</taxon>
        <taxon>Bacillariophyceae</taxon>
        <taxon>Bacillariophycidae</taxon>
        <taxon>Bacillariales</taxon>
        <taxon>Bacillariaceae</taxon>
        <taxon>Pseudo-nitzschia</taxon>
    </lineage>
</organism>
<feature type="compositionally biased region" description="Basic residues" evidence="1">
    <location>
        <begin position="370"/>
        <end position="384"/>
    </location>
</feature>
<feature type="compositionally biased region" description="Polar residues" evidence="1">
    <location>
        <begin position="385"/>
        <end position="405"/>
    </location>
</feature>